<accession>A0A1H8GUB8</accession>
<organism evidence="3 4">
    <name type="scientific">Halorientalis persicus</name>
    <dbReference type="NCBI Taxonomy" id="1367881"/>
    <lineage>
        <taxon>Archaea</taxon>
        <taxon>Methanobacteriati</taxon>
        <taxon>Methanobacteriota</taxon>
        <taxon>Stenosarchaea group</taxon>
        <taxon>Halobacteria</taxon>
        <taxon>Halobacteriales</taxon>
        <taxon>Haloarculaceae</taxon>
        <taxon>Halorientalis</taxon>
    </lineage>
</organism>
<evidence type="ECO:0000313" key="4">
    <source>
        <dbReference type="Proteomes" id="UP000198775"/>
    </source>
</evidence>
<evidence type="ECO:0000259" key="2">
    <source>
        <dbReference type="Pfam" id="PF18545"/>
    </source>
</evidence>
<dbReference type="Pfam" id="PF18545">
    <property type="entry name" value="HalOD1"/>
    <property type="match status" value="1"/>
</dbReference>
<evidence type="ECO:0000256" key="1">
    <source>
        <dbReference type="SAM" id="MobiDB-lite"/>
    </source>
</evidence>
<dbReference type="OrthoDB" id="241810at2157"/>
<keyword evidence="4" id="KW-1185">Reference proteome</keyword>
<gene>
    <name evidence="3" type="ORF">SAMN05216388_1003201</name>
</gene>
<dbReference type="EMBL" id="FOCX01000003">
    <property type="protein sequence ID" value="SEN47410.1"/>
    <property type="molecule type" value="Genomic_DNA"/>
</dbReference>
<proteinExistence type="predicted"/>
<protein>
    <recommendedName>
        <fullName evidence="2">Halobacterial output domain-containing protein</fullName>
    </recommendedName>
</protein>
<reference evidence="4" key="1">
    <citation type="submission" date="2016-10" db="EMBL/GenBank/DDBJ databases">
        <authorList>
            <person name="Varghese N."/>
            <person name="Submissions S."/>
        </authorList>
    </citation>
    <scope>NUCLEOTIDE SEQUENCE [LARGE SCALE GENOMIC DNA]</scope>
    <source>
        <strain evidence="4">IBRC-M 10043</strain>
    </source>
</reference>
<dbReference type="RefSeq" id="WP_092658183.1">
    <property type="nucleotide sequence ID" value="NZ_FOCX01000003.1"/>
</dbReference>
<feature type="domain" description="Halobacterial output" evidence="2">
    <location>
        <begin position="179"/>
        <end position="239"/>
    </location>
</feature>
<sequence>MTSYERLAERLIETQRTMIGKRAVDIARSVDGLSITDDGAVEDVADDDRTVLDDLVRSYVDVMGDSARTRLTDVASEYEDLTLPATLGGPPAGETADGDQTTGESADAATAAEVDDAVAAAEDDTAGGDVVTDIWGDDVATETEADADPAAIDVVDGSLATIYVNVTGDRGQGPVPVGQLIVDAVVAETDLDPDEMDRLSKYVSADEIVALAEDPNRSSLSFSVEGHEIRLDEDGTVTVA</sequence>
<feature type="region of interest" description="Disordered" evidence="1">
    <location>
        <begin position="83"/>
        <end position="106"/>
    </location>
</feature>
<dbReference type="Proteomes" id="UP000198775">
    <property type="component" value="Unassembled WGS sequence"/>
</dbReference>
<dbReference type="InterPro" id="IPR040624">
    <property type="entry name" value="HalOD1"/>
</dbReference>
<dbReference type="AlphaFoldDB" id="A0A1H8GUB8"/>
<name>A0A1H8GUB8_9EURY</name>
<evidence type="ECO:0000313" key="3">
    <source>
        <dbReference type="EMBL" id="SEN47410.1"/>
    </source>
</evidence>